<dbReference type="InterPro" id="IPR055123">
    <property type="entry name" value="SpnB-like_Rossmann"/>
</dbReference>
<evidence type="ECO:0000256" key="6">
    <source>
        <dbReference type="ARBA" id="ARBA00023268"/>
    </source>
</evidence>
<dbReference type="InterPro" id="IPR013968">
    <property type="entry name" value="PKS_KR"/>
</dbReference>
<dbReference type="InterPro" id="IPR006162">
    <property type="entry name" value="Ppantetheine_attach_site"/>
</dbReference>
<comment type="caution">
    <text evidence="13">The sequence shown here is derived from an EMBL/GenBank/DDBJ whole genome shotgun (WGS) entry which is preliminary data.</text>
</comment>
<dbReference type="GO" id="GO:0004312">
    <property type="term" value="F:fatty acid synthase activity"/>
    <property type="evidence" value="ECO:0007669"/>
    <property type="project" value="TreeGrafter"/>
</dbReference>
<dbReference type="InterPro" id="IPR049900">
    <property type="entry name" value="PKS_mFAS_DH"/>
</dbReference>
<feature type="domain" description="Ketosynthase family 3 (KS3)" evidence="11">
    <location>
        <begin position="136"/>
        <end position="563"/>
    </location>
</feature>
<feature type="domain" description="Carrier" evidence="10">
    <location>
        <begin position="29"/>
        <end position="114"/>
    </location>
</feature>
<dbReference type="Pfam" id="PF00109">
    <property type="entry name" value="ketoacyl-synt"/>
    <property type="match status" value="3"/>
</dbReference>
<keyword evidence="14" id="KW-1185">Reference proteome</keyword>
<feature type="region of interest" description="C-terminal hotdog fold" evidence="8">
    <location>
        <begin position="2928"/>
        <end position="3065"/>
    </location>
</feature>
<feature type="domain" description="PKS/mFAS DH" evidence="12">
    <location>
        <begin position="1033"/>
        <end position="1330"/>
    </location>
</feature>
<dbReference type="PANTHER" id="PTHR43775:SF51">
    <property type="entry name" value="INACTIVE PHENOLPHTHIOCEROL SYNTHESIS POLYKETIDE SYNTHASE TYPE I PKS1-RELATED"/>
    <property type="match status" value="1"/>
</dbReference>
<dbReference type="SMART" id="SM00822">
    <property type="entry name" value="PKS_KR"/>
    <property type="match status" value="3"/>
</dbReference>
<dbReference type="FunFam" id="3.40.47.10:FF:000019">
    <property type="entry name" value="Polyketide synthase type I"/>
    <property type="match status" value="3"/>
</dbReference>
<dbReference type="InterPro" id="IPR057326">
    <property type="entry name" value="KR_dom"/>
</dbReference>
<dbReference type="Pfam" id="PF14765">
    <property type="entry name" value="PS-DH"/>
    <property type="match status" value="3"/>
</dbReference>
<dbReference type="Gene3D" id="3.30.70.3290">
    <property type="match status" value="3"/>
</dbReference>
<dbReference type="GO" id="GO:0031177">
    <property type="term" value="F:phosphopantetheine binding"/>
    <property type="evidence" value="ECO:0007669"/>
    <property type="project" value="InterPro"/>
</dbReference>
<dbReference type="InterPro" id="IPR020806">
    <property type="entry name" value="PKS_PP-bd"/>
</dbReference>
<dbReference type="CDD" id="cd08956">
    <property type="entry name" value="KR_3_FAS_SDR_x"/>
    <property type="match status" value="3"/>
</dbReference>
<evidence type="ECO:0000256" key="5">
    <source>
        <dbReference type="ARBA" id="ARBA00023194"/>
    </source>
</evidence>
<dbReference type="GO" id="GO:0006633">
    <property type="term" value="P:fatty acid biosynthetic process"/>
    <property type="evidence" value="ECO:0007669"/>
    <property type="project" value="InterPro"/>
</dbReference>
<feature type="compositionally biased region" description="Low complexity" evidence="9">
    <location>
        <begin position="1773"/>
        <end position="1786"/>
    </location>
</feature>
<keyword evidence="2" id="KW-0596">Phosphopantetheine</keyword>
<dbReference type="InterPro" id="IPR001227">
    <property type="entry name" value="Ac_transferase_dom_sf"/>
</dbReference>
<feature type="domain" description="PKS/mFAS DH" evidence="12">
    <location>
        <begin position="4535"/>
        <end position="4820"/>
    </location>
</feature>
<sequence>MSEPEDLIPKSADDARGSEAALSERLAGLPATAREDILVDLVWTHTEAVLTAIDQDPPDGSGADLTFQDLGFDSLAAVDLHERLAAASGVDLPVTLVFDHPTPRAVALFLDDALVGEDTPAAPRATLAERAPALSDEPIAIVGVGCRYPGGATSPDALWRLVDDERHVLSPLPDDRGWDIDGIYDPDPGKAGKSYVRHAAFLDSAGEFDADFFGISPREATAMDPQQRLVLELCWEALERGGFDPHTLRGSTTGVFVGAEPQEYGVRLHEAPDGLDGYLLTGTAPSVVSGRAAYALGLEGPTLTVDTACSGSLVALHLACQSLRAGESTLALAGGVAVMGNPGVFTAFSRQRGLAADGRVKPFAAAADGTGWGEGAGVLVLERLSDARRNGHRVWAVVRGSAINQDGASNGLTAPNGPSQQRVIEQALAATRLTPADVDAVEAHGTGTTLGDPIEAQALLATYGQERPEGGEPLWLGSIKSNIGHTQAAAGVAGVIKMVMAMRERRLPRSLHVDAPTPHVDWSAGAVELLTEARPWEPGDRPRRAGVSSFGISGTNAHVILEEAPAEEPAEQPEAELPGPALPLTPLVVSARTGDALRAQASALHAHLTERDTDLADAGHALATTRAALERRAVVLAEDRDHALRALAALAAGQRETGGLVTGDETAPRGKTAFLFSGQGSQRTGMGRELYETFPVFAAALGAVTAQFDPMLERPLREVMWREDERETLERTEYTQPALFAVEVALHRLLESFGLRPDYVAGHSVGEIAAAHVAGVLSLEDAAVLVSARARLMGQLPAGGAMLAVEATEDAVRALLGDRDDLAIAAVNGPRSVVVSGAEEAVARIAERIEGRTTRLRVSHAFHSPLMEPMLAEFRRVASVLDYAPPRVALVSNVTGALATADEVCDPEYWVRHVREAVRFGDGVTTLENAGIATFVEVGPDSTLTALARASLTGDARCFATLRRDRPEPAELLAALARVHTAGGSVDWSTAFAQRTEPAVELPTYAFQRRHYWLRGTEAPRDTTGFGQAPAGHPLLGAAVALPGTGGMVLTGRLSAAAHPWLADHAILDTVLLPGTALVELAAHAGELTGSPTVEELTLQAPLVLPEHGGVALQVTVGGVDESGRRAVEVYSRAEETAGGVPDDAEDVPWTLHATGALAPGRPAAATARETGAAWPPAGATAVDVGGLYAGLAARGYGYGPVFQGVRAAWLLEGAVYAEVALPPEVAAEAADFGLHPALLDAALHCAELLEPGSSEKGAASDAGRASIPFAWTGVRLHARGAATVRVRVTPVGDQAGGESLTVELTDPAGAPVATVDSLVSRPVPAEALRADAGPVYGLTWQRHGAVPSAAPTTPWTTVETAADLAPGAEAVPGLHLVNGVLPSEGTTPERLRAATSHALALLQAWTAVERHSEARLVLVTRGALAAVPGDPPADPVAAAVRGLVRSAQAEHPGAFVLVDDAADSPTRPERIAAAVLAIEQATGETELALRDDAVRLPRAIRLPAPAPETPSPWTEGGTVLVTGGTGGLGGLVARHLVTEHGVRRLLLASRSGERAAGAAELVAELAESGAEVTVAACDVADREALASLLAAVPAEAPLTGVVHTAGVLDDALLAGLTPERLDTVLRAKADAAWYLHELTSELDLSAFVLFSSAAGLLDAPGQGNYAAANAFLDALAHHRHALGLPAQAQVWSAWTGEHGMAATLKAADVQRIDRQGLVALSPADSLALFDRALAGDDNPVALTVRINATAVRARPDGVPPLLRGVVRPAPRTVADGGAGRADATAETPTSGTPFARRLTELTSAERERYVLELVRSQVATVLGHEGAEAIAPSRAFQELGFDSLAAVELRNLLIRATGLRLPPTLVFDHPNSAALADHLVREAVGSAPATSTTVSARPVDDEPLAIVGMSCRFPGGVTSPEELWRLVADERDGVSTFPEDRGWNTADLYDPEPGVPGKSLTREGGFLHEAAQFDADFFGISPREASAMDPQQRLLLETSWEALERAGIDPLSARGSQTGVFAGVMYHDWGSTRLGQVSEELAGYLGNGSLASVVSGRVAYALGLEGPAVTVDTACSSSLVALHWAIQALRNGECSLALAGGVTVMSTPDTFVDFSRQRGLSPDGRCKAFSGAADGVGWGEGVGVLVVERLSDARRNGHEVLAVIRGSAVNQDGASNGLTAPNGPSQQRVIEQALATAGLTAAGVDTVEGHGTGTTLGDPIEAQALLATYGQERAESGQPLWLGSLKSNIGHTQAAAGVGGIIKMVMAMRHGLLPRTLHVDQPSPHVDWSTGAVELLTEARAWERDGHPRRAGVSSFGLSGTNAHVILEEAPETEPVEAAPRVEPAAVPWLVAGRTAEALRAQAGRLVTFVRERPELTPSEIGHALATTRAALEHRAVVVGGDRDALLRELENLANGTAVGAARDEAAGRTAFVFSGQGAQRRGMGRELYGSFPVFAAAWDEVLSLLEPELPLSLRDVVWPAEDTESPLDQTLYTQTSIFAFEVALYRLLESFGLRPDFVAGHSIGELAAAHVAGVLSLGDAVTLVGARARLMQELPEGGAMVALATDEATARELVGDRADVSIAAVNAARSVVISGAEDAVSGIADRFEGKKTRLRVSHAFHSPLMDPMLEEFQRVAAGITFQAPTIPLVSTVTGQLVNPDTMNDPQYWTGQVRGTVRFADSVSTLNGQGVGTIVEVGPQPALTPLVGDAIPTQRKDHHETTHLLRALGTLHTQGHPLNWSTAFPEAPNRRLGDLPTYAFQHKRYWIDAVASAGDPTGFGQAPAGHPMLGAAVVLPASGGTVFTGRLAGDTQTWIGDHAVHGTTILPGTGFVELALHAGDRVGCPALDELTSHAPLTLAEGGAAAVQVVVGGEDGSGRRTVEIYARPESRDAAEDPADGWTLHASGTLAPQGRPADFDLTQWPPPGATPIDVGDAYARLTERGYGYGPAFQGLRAAWRRGDDIFTEAAFAPEVGEDASRYALHPALLDAAMHADLLDDAEGPTLLPFSWSGVSSYATGAGELRMWISRIRGAEVSAMRIADGAGRPVAAVESLVSRPVDRERLARDSARTGRDPLYQVRWNALTTSPGQAPTSWAVLGDTRPELTGASAHHPDLTTLLTSLDSGPAPEVVVLPVPAADDGDGDGLPERTLAVTQRTLALLRDWLAESRLASTRLVVLTGNAVRVESADDDRIDLTQSPVWGLVRAAAEENPGRFAVLDVDGTEASARAVPAAVASKEPEAAVRAGRVHLPRLARVNESGPAGEERLWRRDGTVLVTGGTGGLGALVARHLVTAHGVRHLVLTSRRGDQAPGAAELVSELVELGARVTVAACDVAERPAVAAVLDAIPAAHPLTGVVHAAGVADSGMIGNLTERQTERVLRPKVDGAWHLHELTSHLELSAFVLFSSAGGLVLAAGQANYAAANVFLDALAHHRRGLGLPASSMAWGLWNQNTGLGGELGEADLRRMARLGLPAWEVEAGLAVFDRALTAGGPAPVAVRVDTAALRARGERVPALLRALAGPRGAAATPAAASQVVASPLAERLAGLTESESDRLLLDLVRGHVAAVLGHEGVEAIEPTRAFRELGFDSLAAVELRNALTSSTGVTLPATLVFDHPNTRAVVDLLKPQLTGSAETGSGRAAATVSSAHTDEPIAIVGMSCRYPGGVRSPEDLWRLVFDGTDAVAGFPTDRGWDIAGLYSPEPEDDRIYTREGGFLRDGTEFDPDFFGIGPREALGMDPQQRLLLETSWEALERAGIDPRSIRGSQTGVFAGVMYDDYGTRLGDRVPADIAGYLGNGSAISILSGRVAYTFGFEGPTMSVDTACSSSSVALHLAAQSLRGGECSLALAGGVTFLSTTDVFVDFSRQRGLSPDGRCKAFSGAADGVGWGEGVGMLVLEKLSDARRNGHEVLAVIRGSAVNQDGASNGLTAPNGPSQQRVIRAALANARLAPAEVDLVEGHGTGTTLGDPIEAQALLATYGQERAESGQPLWLGSLKSNIGHTQAAAGVGGIIKTVMAMRHGVMPKTLHVDQPSPHVDWSSGAVELLTEARAWERDGHPRRAAVSSFGLSGTNAHVILEEAPDTSPPADARPAPAPEPVAVPWVVSARSAPALRAQAQRLVSFLKERPELTPSEVGYSLATTRATFEHRAVVVGGDLESLRRELESVVTEGAASAAPGSAGPVAFVFSGQGAQRRGMGRELYDSFPVFAAAWDEVLSLLEPELPLSLRDVVWPAEDTESPLDQTLYTQTALFAFEVALYRLLESFGLRPDFVAGHSIGELAAAHVAGVLSLTDATKLVAARARLIQALPEGGAMVALATDEATARELIGDRNDVTIAAVNAARSVVISGAEDAVTEIAARFEGKQTRLRVSHAFHSPLMDPMLAEFQQVAAKVTFQAPTIPLVSTVTGQLVNPETMNDPEYWTGQVRGTVRFADSVSTLNNQGVRTIVEVGPQPALTPLLDNAIPTQRKDNDETTHLLRALATLHTQGHTLNWSTTFAQPPQRGVQLPTYAFQHKRYWIDAVASAGDPTGLGQLPATHPLLGAAVALPGMDGVLLTGRLAADSQSWLADHRILGATILPGTALVDLAVHAGEQAGCPVIDELTLEAPLPVPDEDVLDVQVTVGAAEGSGLRGVEIHSRPAAAGLAPGEGWTRHAVGVLAPAFDDEVPPVGATWPPEGAVPVATDTMYETLAAAGYDYGPQFRGVRAIWRHGEDVYGEIALPDDAVGAGSFGVHPALLDAALHLTDFLPGGEGAAEGGEEETRIPFAWSGVRFHGVGPRALRVRMRAAGAGGGAVSMAIADDSGAPVASVASLALRPVTPEQLGTGPQSLYRLDWSTVPLTGGDSVERTQLTELAEVFDMSGTAGVAELVVFRARADEAETSSEEGGLPAAVGRTVVEVLDALRSWLADERFHGRLVVVTRDAVRAGESGDGSLDLVQAPVWGLVRAAQAENPGRFTVIDVDGSEESERALAAAAATGEPELALRRGVALAPRLARSGATSEGTAWNAEGTVLVTGGLGGLGRLVARHLVTEHGVRHLLLTSRRGDRAPGAEELVDELVSLGAEVTVAACDVADRAAVAAVLDAVPADRPLTGVVHAAGVMDNGVLADQTPERVARVLRSKVDGAWHLHELTSGLELSAFVLFSSVGGLILAAGQANYAAANVFLDALAHRRRAQGLPAASMAWGLWEGTAGADEGTRGVDAGRIGRLGVRELSAEKGLALFDAALASGEAMPVPVSLDLAALRSRPDELPAVLRGFGPATRAARPSAEEASASGAADGATEAAEDDRPLAERLAELPWEEAGRTLVQLVRTHVAAVLGHEGPEAVAPERGFLELGLDSLAALELRNRLSGATGERLPATLIYDYPSTDSVADYLRLEMVGEEPTTSAVSEMEEELVRLESVMLDARPDDAEAARIESRLRALVSKWSETHRGADAADEEEDALAAATADELFDMLDDELNDR</sequence>
<feature type="domain" description="Ketosynthase family 3 (KS3)" evidence="11">
    <location>
        <begin position="3650"/>
        <end position="4077"/>
    </location>
</feature>
<dbReference type="Pfam" id="PF16197">
    <property type="entry name" value="KAsynt_C_assoc"/>
    <property type="match status" value="3"/>
</dbReference>
<dbReference type="InterPro" id="IPR014030">
    <property type="entry name" value="Ketoacyl_synth_N"/>
</dbReference>
<dbReference type="InterPro" id="IPR018201">
    <property type="entry name" value="Ketoacyl_synth_AS"/>
</dbReference>
<dbReference type="PANTHER" id="PTHR43775">
    <property type="entry name" value="FATTY ACID SYNTHASE"/>
    <property type="match status" value="1"/>
</dbReference>
<dbReference type="Pfam" id="PF00550">
    <property type="entry name" value="PP-binding"/>
    <property type="match status" value="4"/>
</dbReference>
<gene>
    <name evidence="13" type="ORF">FH715_00350</name>
</gene>
<feature type="active site" description="Proton acceptor; for dehydratase activity" evidence="8">
    <location>
        <position position="4567"/>
    </location>
</feature>
<dbReference type="InterPro" id="IPR020841">
    <property type="entry name" value="PKS_Beta-ketoAc_synthase_dom"/>
</dbReference>
<evidence type="ECO:0000259" key="12">
    <source>
        <dbReference type="PROSITE" id="PS52019"/>
    </source>
</evidence>
<dbReference type="Pfam" id="PF21089">
    <property type="entry name" value="PKS_DH_N"/>
    <property type="match status" value="3"/>
</dbReference>
<feature type="region of interest" description="Disordered" evidence="9">
    <location>
        <begin position="5257"/>
        <end position="5283"/>
    </location>
</feature>
<feature type="domain" description="Carrier" evidence="10">
    <location>
        <begin position="3554"/>
        <end position="3629"/>
    </location>
</feature>
<evidence type="ECO:0000256" key="3">
    <source>
        <dbReference type="ARBA" id="ARBA00022553"/>
    </source>
</evidence>
<evidence type="ECO:0000259" key="10">
    <source>
        <dbReference type="PROSITE" id="PS50075"/>
    </source>
</evidence>
<feature type="domain" description="Carrier" evidence="10">
    <location>
        <begin position="1809"/>
        <end position="1884"/>
    </location>
</feature>
<dbReference type="GO" id="GO:0004315">
    <property type="term" value="F:3-oxoacyl-[acyl-carrier-protein] synthase activity"/>
    <property type="evidence" value="ECO:0007669"/>
    <property type="project" value="InterPro"/>
</dbReference>
<evidence type="ECO:0000256" key="8">
    <source>
        <dbReference type="PROSITE-ProRule" id="PRU01363"/>
    </source>
</evidence>
<feature type="domain" description="PKS/mFAS DH" evidence="12">
    <location>
        <begin position="2787"/>
        <end position="3065"/>
    </location>
</feature>
<reference evidence="13 14" key="1">
    <citation type="submission" date="2019-06" db="EMBL/GenBank/DDBJ databases">
        <title>Draft genome of Streptomyces sedi sp. JCM16909.</title>
        <authorList>
            <person name="Klykleung N."/>
            <person name="Tanasupawat S."/>
            <person name="Kudo T."/>
            <person name="Yuki M."/>
            <person name="Ohkuma M."/>
        </authorList>
    </citation>
    <scope>NUCLEOTIDE SEQUENCE [LARGE SCALE GENOMIC DNA]</scope>
    <source>
        <strain evidence="13 14">JCM 16909</strain>
    </source>
</reference>
<keyword evidence="5" id="KW-0045">Antibiotic biosynthesis</keyword>
<feature type="active site" description="Proton donor; for dehydratase activity" evidence="8">
    <location>
        <position position="2989"/>
    </location>
</feature>
<feature type="domain" description="Ketosynthase family 3 (KS3)" evidence="11">
    <location>
        <begin position="1902"/>
        <end position="2330"/>
    </location>
</feature>
<dbReference type="CDD" id="cd00833">
    <property type="entry name" value="PKS"/>
    <property type="match status" value="3"/>
</dbReference>
<evidence type="ECO:0000259" key="11">
    <source>
        <dbReference type="PROSITE" id="PS52004"/>
    </source>
</evidence>
<feature type="region of interest" description="Disordered" evidence="9">
    <location>
        <begin position="1773"/>
        <end position="1793"/>
    </location>
</feature>
<dbReference type="InterPro" id="IPR016039">
    <property type="entry name" value="Thiolase-like"/>
</dbReference>
<dbReference type="InterPro" id="IPR049551">
    <property type="entry name" value="PKS_DH_C"/>
</dbReference>
<feature type="domain" description="Carrier" evidence="10">
    <location>
        <begin position="5300"/>
        <end position="5375"/>
    </location>
</feature>
<dbReference type="Pfam" id="PF08659">
    <property type="entry name" value="KR"/>
    <property type="match status" value="3"/>
</dbReference>
<dbReference type="PROSITE" id="PS52019">
    <property type="entry name" value="PKS_MFAS_DH"/>
    <property type="match status" value="3"/>
</dbReference>
<dbReference type="Pfam" id="PF22953">
    <property type="entry name" value="SpnB_Rossmann"/>
    <property type="match status" value="3"/>
</dbReference>
<dbReference type="Gene3D" id="3.40.47.10">
    <property type="match status" value="3"/>
</dbReference>
<dbReference type="SUPFAM" id="SSF52151">
    <property type="entry name" value="FabD/lysophospholipase-like"/>
    <property type="match status" value="3"/>
</dbReference>
<dbReference type="Proteomes" id="UP000311713">
    <property type="component" value="Unassembled WGS sequence"/>
</dbReference>
<dbReference type="SMART" id="SM00827">
    <property type="entry name" value="PKS_AT"/>
    <property type="match status" value="3"/>
</dbReference>
<dbReference type="SUPFAM" id="SSF55048">
    <property type="entry name" value="Probable ACP-binding domain of malonyl-CoA ACP transacylase"/>
    <property type="match status" value="3"/>
</dbReference>
<dbReference type="OrthoDB" id="9778690at2"/>
<feature type="active site" description="Proton acceptor; for dehydratase activity" evidence="8">
    <location>
        <position position="2819"/>
    </location>
</feature>
<evidence type="ECO:0000256" key="9">
    <source>
        <dbReference type="SAM" id="MobiDB-lite"/>
    </source>
</evidence>
<dbReference type="InterPro" id="IPR014043">
    <property type="entry name" value="Acyl_transferase_dom"/>
</dbReference>
<dbReference type="InterPro" id="IPR014031">
    <property type="entry name" value="Ketoacyl_synth_C"/>
</dbReference>
<dbReference type="SMART" id="SM00823">
    <property type="entry name" value="PKS_PP"/>
    <property type="match status" value="4"/>
</dbReference>
<feature type="active site" description="Proton acceptor; for dehydratase activity" evidence="8">
    <location>
        <position position="1065"/>
    </location>
</feature>
<feature type="region of interest" description="C-terminal hotdog fold" evidence="8">
    <location>
        <begin position="1180"/>
        <end position="1330"/>
    </location>
</feature>
<dbReference type="FunFam" id="1.10.1200.10:FF:000007">
    <property type="entry name" value="Probable polyketide synthase pks17"/>
    <property type="match status" value="3"/>
</dbReference>
<dbReference type="PROSITE" id="PS50075">
    <property type="entry name" value="CARRIER"/>
    <property type="match status" value="4"/>
</dbReference>
<evidence type="ECO:0000313" key="13">
    <source>
        <dbReference type="EMBL" id="TNM34190.1"/>
    </source>
</evidence>
<dbReference type="InterPro" id="IPR049552">
    <property type="entry name" value="PKS_DH_N"/>
</dbReference>
<dbReference type="Gene3D" id="1.10.1200.10">
    <property type="entry name" value="ACP-like"/>
    <property type="match status" value="4"/>
</dbReference>
<accession>A0A5C4VE49</accession>
<dbReference type="InterPro" id="IPR050091">
    <property type="entry name" value="PKS_NRPS_Biosynth_Enz"/>
</dbReference>
<keyword evidence="6" id="KW-0511">Multifunctional enzyme</keyword>
<keyword evidence="4" id="KW-0808">Transferase</keyword>
<feature type="region of interest" description="N-terminal hotdog fold" evidence="8">
    <location>
        <begin position="4535"/>
        <end position="4662"/>
    </location>
</feature>
<evidence type="ECO:0000256" key="4">
    <source>
        <dbReference type="ARBA" id="ARBA00022679"/>
    </source>
</evidence>
<dbReference type="PROSITE" id="PS00012">
    <property type="entry name" value="PHOSPHOPANTETHEINE"/>
    <property type="match status" value="3"/>
</dbReference>
<dbReference type="SMART" id="SM00826">
    <property type="entry name" value="PKS_DH"/>
    <property type="match status" value="3"/>
</dbReference>
<dbReference type="RefSeq" id="WP_139639952.1">
    <property type="nucleotide sequence ID" value="NZ_VDGT01000001.1"/>
</dbReference>
<dbReference type="InterPro" id="IPR020807">
    <property type="entry name" value="PKS_DH"/>
</dbReference>
<feature type="compositionally biased region" description="Low complexity" evidence="9">
    <location>
        <begin position="5257"/>
        <end position="5278"/>
    </location>
</feature>
<feature type="active site" description="Proton donor; for dehydratase activity" evidence="8">
    <location>
        <position position="4735"/>
    </location>
</feature>
<dbReference type="SUPFAM" id="SSF51735">
    <property type="entry name" value="NAD(P)-binding Rossmann-fold domains"/>
    <property type="match status" value="6"/>
</dbReference>
<dbReference type="FunFam" id="3.40.366.10:FF:000002">
    <property type="entry name" value="Probable polyketide synthase 2"/>
    <property type="match status" value="2"/>
</dbReference>
<dbReference type="Gene3D" id="3.40.50.720">
    <property type="entry name" value="NAD(P)-binding Rossmann-like Domain"/>
    <property type="match status" value="3"/>
</dbReference>
<feature type="region of interest" description="C-terminal hotdog fold" evidence="8">
    <location>
        <begin position="4675"/>
        <end position="4820"/>
    </location>
</feature>
<dbReference type="SUPFAM" id="SSF53901">
    <property type="entry name" value="Thiolase-like"/>
    <property type="match status" value="3"/>
</dbReference>
<feature type="region of interest" description="N-terminal hotdog fold" evidence="8">
    <location>
        <begin position="1033"/>
        <end position="1165"/>
    </location>
</feature>
<dbReference type="InterPro" id="IPR036291">
    <property type="entry name" value="NAD(P)-bd_dom_sf"/>
</dbReference>
<dbReference type="InterPro" id="IPR036736">
    <property type="entry name" value="ACP-like_sf"/>
</dbReference>
<dbReference type="SUPFAM" id="SSF47336">
    <property type="entry name" value="ACP-like"/>
    <property type="match status" value="4"/>
</dbReference>
<evidence type="ECO:0000256" key="2">
    <source>
        <dbReference type="ARBA" id="ARBA00022450"/>
    </source>
</evidence>
<dbReference type="SMART" id="SM00825">
    <property type="entry name" value="PKS_KS"/>
    <property type="match status" value="3"/>
</dbReference>
<protein>
    <submittedName>
        <fullName evidence="13">SDR family NAD(P)-dependent oxidoreductase</fullName>
    </submittedName>
</protein>
<name>A0A5C4VE49_9ACTN</name>
<comment type="pathway">
    <text evidence="1">Antibiotic biosynthesis.</text>
</comment>
<dbReference type="Pfam" id="PF02801">
    <property type="entry name" value="Ketoacyl-synt_C"/>
    <property type="match status" value="3"/>
</dbReference>
<dbReference type="Pfam" id="PF00698">
    <property type="entry name" value="Acyl_transf_1"/>
    <property type="match status" value="3"/>
</dbReference>
<dbReference type="Gene3D" id="3.10.129.110">
    <property type="entry name" value="Polyketide synthase dehydratase"/>
    <property type="match status" value="3"/>
</dbReference>
<dbReference type="PROSITE" id="PS52004">
    <property type="entry name" value="KS3_2"/>
    <property type="match status" value="3"/>
</dbReference>
<dbReference type="Gene3D" id="3.40.366.10">
    <property type="entry name" value="Malonyl-Coenzyme A Acyl Carrier Protein, domain 2"/>
    <property type="match status" value="3"/>
</dbReference>
<feature type="active site" description="Proton donor; for dehydratase activity" evidence="8">
    <location>
        <position position="1241"/>
    </location>
</feature>
<dbReference type="GO" id="GO:0033068">
    <property type="term" value="P:macrolide biosynthetic process"/>
    <property type="evidence" value="ECO:0007669"/>
    <property type="project" value="UniProtKB-ARBA"/>
</dbReference>
<dbReference type="EMBL" id="VDGT01000001">
    <property type="protein sequence ID" value="TNM34190.1"/>
    <property type="molecule type" value="Genomic_DNA"/>
</dbReference>
<organism evidence="13 14">
    <name type="scientific">Streptomyces sedi</name>
    <dbReference type="NCBI Taxonomy" id="555059"/>
    <lineage>
        <taxon>Bacteria</taxon>
        <taxon>Bacillati</taxon>
        <taxon>Actinomycetota</taxon>
        <taxon>Actinomycetes</taxon>
        <taxon>Kitasatosporales</taxon>
        <taxon>Streptomycetaceae</taxon>
        <taxon>Streptomyces</taxon>
    </lineage>
</organism>
<dbReference type="InterPro" id="IPR032821">
    <property type="entry name" value="PKS_assoc"/>
</dbReference>
<proteinExistence type="predicted"/>
<evidence type="ECO:0000256" key="1">
    <source>
        <dbReference type="ARBA" id="ARBA00004792"/>
    </source>
</evidence>
<feature type="region of interest" description="N-terminal hotdog fold" evidence="8">
    <location>
        <begin position="2787"/>
        <end position="2916"/>
    </location>
</feature>
<dbReference type="InterPro" id="IPR016036">
    <property type="entry name" value="Malonyl_transacylase_ACP-bd"/>
</dbReference>
<dbReference type="PROSITE" id="PS00606">
    <property type="entry name" value="KS3_1"/>
    <property type="match status" value="2"/>
</dbReference>
<evidence type="ECO:0000256" key="7">
    <source>
        <dbReference type="ARBA" id="ARBA00023315"/>
    </source>
</evidence>
<evidence type="ECO:0000313" key="14">
    <source>
        <dbReference type="Proteomes" id="UP000311713"/>
    </source>
</evidence>
<dbReference type="InterPro" id="IPR009081">
    <property type="entry name" value="PP-bd_ACP"/>
</dbReference>
<keyword evidence="3" id="KW-0597">Phosphoprotein</keyword>
<dbReference type="InterPro" id="IPR016035">
    <property type="entry name" value="Acyl_Trfase/lysoPLipase"/>
</dbReference>
<dbReference type="InterPro" id="IPR042104">
    <property type="entry name" value="PKS_dehydratase_sf"/>
</dbReference>
<keyword evidence="7" id="KW-0012">Acyltransferase</keyword>
<dbReference type="SMART" id="SM01294">
    <property type="entry name" value="PKS_PP_betabranch"/>
    <property type="match status" value="3"/>
</dbReference>